<dbReference type="Pfam" id="PF07529">
    <property type="entry name" value="HSA"/>
    <property type="match status" value="1"/>
</dbReference>
<protein>
    <recommendedName>
        <fullName evidence="4">Chromatin modification-related protein EAF1</fullName>
    </recommendedName>
    <alternativeName>
        <fullName evidence="15">Chromatin modification-related protein eaf1</fullName>
    </alternativeName>
    <alternativeName>
        <fullName evidence="14 16">ESA1-associated factor 1</fullName>
    </alternativeName>
    <alternativeName>
        <fullName evidence="13">Vacuolar import and degradation protein 21</fullName>
    </alternativeName>
</protein>
<dbReference type="CDD" id="cd00167">
    <property type="entry name" value="SANT"/>
    <property type="match status" value="1"/>
</dbReference>
<feature type="region of interest" description="Disordered" evidence="17">
    <location>
        <begin position="938"/>
        <end position="982"/>
    </location>
</feature>
<feature type="region of interest" description="Disordered" evidence="17">
    <location>
        <begin position="1"/>
        <end position="34"/>
    </location>
</feature>
<feature type="compositionally biased region" description="Basic and acidic residues" evidence="17">
    <location>
        <begin position="673"/>
        <end position="694"/>
    </location>
</feature>
<feature type="compositionally biased region" description="Basic and acidic residues" evidence="17">
    <location>
        <begin position="116"/>
        <end position="130"/>
    </location>
</feature>
<dbReference type="InterPro" id="IPR014012">
    <property type="entry name" value="HSA_dom"/>
</dbReference>
<dbReference type="PANTHER" id="PTHR46459">
    <property type="entry name" value="E1A-BINDING PROTEIN P400-RELATED"/>
    <property type="match status" value="1"/>
</dbReference>
<evidence type="ECO:0000256" key="11">
    <source>
        <dbReference type="ARBA" id="ARBA00023242"/>
    </source>
</evidence>
<feature type="compositionally biased region" description="Polar residues" evidence="17">
    <location>
        <begin position="824"/>
        <end position="834"/>
    </location>
</feature>
<evidence type="ECO:0000256" key="17">
    <source>
        <dbReference type="SAM" id="MobiDB-lite"/>
    </source>
</evidence>
<keyword evidence="6" id="KW-0156">Chromatin regulator</keyword>
<dbReference type="AlphaFoldDB" id="A0A1B2JBX3"/>
<dbReference type="Proteomes" id="UP000094565">
    <property type="component" value="Chromosome 2"/>
</dbReference>
<feature type="region of interest" description="Disordered" evidence="17">
    <location>
        <begin position="1013"/>
        <end position="1051"/>
    </location>
</feature>
<evidence type="ECO:0000256" key="4">
    <source>
        <dbReference type="ARBA" id="ARBA00018561"/>
    </source>
</evidence>
<feature type="domain" description="Myb-like" evidence="18">
    <location>
        <begin position="553"/>
        <end position="607"/>
    </location>
</feature>
<proteinExistence type="inferred from homology"/>
<evidence type="ECO:0000256" key="16">
    <source>
        <dbReference type="ARBA" id="ARBA00082479"/>
    </source>
</evidence>
<evidence type="ECO:0000313" key="21">
    <source>
        <dbReference type="Proteomes" id="UP000094565"/>
    </source>
</evidence>
<accession>A0A1B2JBX3</accession>
<feature type="region of interest" description="Disordered" evidence="17">
    <location>
        <begin position="721"/>
        <end position="901"/>
    </location>
</feature>
<dbReference type="PROSITE" id="PS51204">
    <property type="entry name" value="HSA"/>
    <property type="match status" value="1"/>
</dbReference>
<dbReference type="InterPro" id="IPR009057">
    <property type="entry name" value="Homeodomain-like_sf"/>
</dbReference>
<feature type="compositionally biased region" description="Polar residues" evidence="17">
    <location>
        <begin position="842"/>
        <end position="857"/>
    </location>
</feature>
<feature type="domain" description="HSA" evidence="19">
    <location>
        <begin position="280"/>
        <end position="361"/>
    </location>
</feature>
<sequence>MSSPDSNATASSKHDSSKRQSEDGSGTNDDPLQRILNERKRKLAELYCVSRLPLLPISPSQVSQIGENLMRFLERNDLEQGRQFNIITLTGDKSQKQAPVSKEVSTADQLESPHWPVKEDEETHKDEPPRKKQKKVSTPAEPQKAIQKESQMTMMHQEVTESEAPTLSSLIRKYAQDGVPIRPDDPTDRDLNVELLDKSKTIVQALPEIYPHKIAASASLTELYYLTQTFPLAKLLPRSHKSLTTDAYESALLEGKIAVLYSRIEELKRQRKWSLRQPKRFMDPFTRESPTHWDHLLAEMKWLSVDIMEERKFKAASCVQLAQAVSDYWTYGKIVCIQRKPLNFLTDEEIKERTVTTVMKTEVDNENEHDHDDNDIFKDAQEEPRAMDQEQNQPFDEDETIDVAKLLERPDPNDEIIPPNLPTYSMEDYKKLNQNVKPFKLHIGLDDFKKEDLVLVEKLPLSFIFDDNLSDSKKKLSEYEKAPIASISTLLAPPEDDEWYKIVIRRDPASELSASLDYQKGLFGTSNQRRYNVLKPPKPPPIKNLELRTPTIWLPQDDKLLIRYVAEYAFNWDIISAHLSARPARAYVANIERRTPWQCFERYIQLNDKFQFTDMRGQYAQSAQAWLEAAHKTQSTTKRRISPLGVGIESIQRGHRRLRWGSMLDAMRKCMRRRENINRSSQVERKHTSDDKRTNVPTPEELSRLKYDRDKAIQEAYMHQNSGTFSSARPHTQSSALSPSKGKTTALPSSTQQTGTHPYTNGIPPKGTLPKTTTPAPVVPSTQPGTPNTRQPQVSSRVATSQTTTPVTNRTGTPNGNRPGPNNSFTQEQLQHFLQAQRHRQMMQSSAGTPVSKSNVPSRPAGIPNTNVTTPSNAASPSTTPSKSAATASQQQSPPSRGINLTPAQVNALINQIQAQNPNMSKDQVTKFAVAYIQNLQNQRERSSNGHPSPQVRAVPTPTRATTGPPVSASPVTSNASPTTPASLTKEKLDALENSPNLTPQQRQQITLFKAMQARNKMNQVANRGQESAPASSNLSASSNTDTKQTTDTNK</sequence>
<comment type="function">
    <text evidence="12">Component of the NuA4 histone acetyltransferase complex which is involved in transcriptional activation of selected genes principally by acetylation of nucleosomal histone H4 and H2A. The NuA4 complex is also involved in DNA repair.</text>
</comment>
<evidence type="ECO:0000256" key="6">
    <source>
        <dbReference type="ARBA" id="ARBA00022853"/>
    </source>
</evidence>
<evidence type="ECO:0000256" key="15">
    <source>
        <dbReference type="ARBA" id="ARBA00072841"/>
    </source>
</evidence>
<dbReference type="GO" id="GO:0005634">
    <property type="term" value="C:nucleus"/>
    <property type="evidence" value="ECO:0007669"/>
    <property type="project" value="UniProtKB-SubCell"/>
</dbReference>
<dbReference type="Pfam" id="PF13921">
    <property type="entry name" value="Myb_DNA-bind_6"/>
    <property type="match status" value="1"/>
</dbReference>
<dbReference type="PROSITE" id="PS50090">
    <property type="entry name" value="MYB_LIKE"/>
    <property type="match status" value="1"/>
</dbReference>
<feature type="compositionally biased region" description="Low complexity" evidence="17">
    <location>
        <begin position="1028"/>
        <end position="1051"/>
    </location>
</feature>
<feature type="compositionally biased region" description="Polar residues" evidence="17">
    <location>
        <begin position="90"/>
        <end position="109"/>
    </location>
</feature>
<evidence type="ECO:0000256" key="7">
    <source>
        <dbReference type="ARBA" id="ARBA00023015"/>
    </source>
</evidence>
<keyword evidence="5" id="KW-0227">DNA damage</keyword>
<gene>
    <name evidence="20" type="primary">EAF1</name>
    <name evidence="20" type="ORF">ATY40_BA7503000</name>
</gene>
<evidence type="ECO:0000256" key="9">
    <source>
        <dbReference type="ARBA" id="ARBA00023163"/>
    </source>
</evidence>
<dbReference type="PANTHER" id="PTHR46459:SF1">
    <property type="entry name" value="E1A-BINDING PROTEIN P400"/>
    <property type="match status" value="1"/>
</dbReference>
<feature type="compositionally biased region" description="Low complexity" evidence="17">
    <location>
        <begin position="869"/>
        <end position="896"/>
    </location>
</feature>
<dbReference type="GO" id="GO:0003682">
    <property type="term" value="F:chromatin binding"/>
    <property type="evidence" value="ECO:0007669"/>
    <property type="project" value="TreeGrafter"/>
</dbReference>
<dbReference type="SMART" id="SM00717">
    <property type="entry name" value="SANT"/>
    <property type="match status" value="1"/>
</dbReference>
<keyword evidence="7" id="KW-0805">Transcription regulation</keyword>
<feature type="region of interest" description="Disordered" evidence="17">
    <location>
        <begin position="672"/>
        <end position="706"/>
    </location>
</feature>
<organism evidence="20 21">
    <name type="scientific">Komagataella pastoris</name>
    <name type="common">Yeast</name>
    <name type="synonym">Pichia pastoris</name>
    <dbReference type="NCBI Taxonomy" id="4922"/>
    <lineage>
        <taxon>Eukaryota</taxon>
        <taxon>Fungi</taxon>
        <taxon>Dikarya</taxon>
        <taxon>Ascomycota</taxon>
        <taxon>Saccharomycotina</taxon>
        <taxon>Pichiomycetes</taxon>
        <taxon>Pichiales</taxon>
        <taxon>Pichiaceae</taxon>
        <taxon>Komagataella</taxon>
    </lineage>
</organism>
<dbReference type="Gene3D" id="1.10.10.60">
    <property type="entry name" value="Homeodomain-like"/>
    <property type="match status" value="1"/>
</dbReference>
<feature type="compositionally biased region" description="Polar residues" evidence="17">
    <location>
        <begin position="1016"/>
        <end position="1026"/>
    </location>
</feature>
<evidence type="ECO:0000256" key="2">
    <source>
        <dbReference type="ARBA" id="ARBA00008913"/>
    </source>
</evidence>
<comment type="similarity">
    <text evidence="2">Belongs to the EAF1 family.</text>
</comment>
<dbReference type="OrthoDB" id="5364245at2759"/>
<evidence type="ECO:0000256" key="1">
    <source>
        <dbReference type="ARBA" id="ARBA00004123"/>
    </source>
</evidence>
<reference evidence="20 21" key="1">
    <citation type="submission" date="2016-02" db="EMBL/GenBank/DDBJ databases">
        <title>Comparative genomic and transcriptomic foundation for Pichia pastoris.</title>
        <authorList>
            <person name="Love K.R."/>
            <person name="Shah K.A."/>
            <person name="Whittaker C.A."/>
            <person name="Wu J."/>
            <person name="Bartlett M.C."/>
            <person name="Ma D."/>
            <person name="Leeson R.L."/>
            <person name="Priest M."/>
            <person name="Young S.K."/>
            <person name="Love J.C."/>
        </authorList>
    </citation>
    <scope>NUCLEOTIDE SEQUENCE [LARGE SCALE GENOMIC DNA]</scope>
    <source>
        <strain evidence="20 21">ATCC 28485</strain>
    </source>
</reference>
<keyword evidence="10" id="KW-0234">DNA repair</keyword>
<comment type="subcellular location">
    <subcellularLocation>
        <location evidence="1">Nucleus</location>
    </subcellularLocation>
</comment>
<evidence type="ECO:0000259" key="18">
    <source>
        <dbReference type="PROSITE" id="PS50090"/>
    </source>
</evidence>
<evidence type="ECO:0000256" key="14">
    <source>
        <dbReference type="ARBA" id="ARBA00032084"/>
    </source>
</evidence>
<dbReference type="SMART" id="SM00573">
    <property type="entry name" value="HSA"/>
    <property type="match status" value="1"/>
</dbReference>
<dbReference type="GO" id="GO:0006325">
    <property type="term" value="P:chromatin organization"/>
    <property type="evidence" value="ECO:0007669"/>
    <property type="project" value="UniProtKB-KW"/>
</dbReference>
<evidence type="ECO:0000256" key="8">
    <source>
        <dbReference type="ARBA" id="ARBA00023159"/>
    </source>
</evidence>
<dbReference type="EMBL" id="CP014585">
    <property type="protein sequence ID" value="ANZ75520.1"/>
    <property type="molecule type" value="Genomic_DNA"/>
</dbReference>
<evidence type="ECO:0000256" key="3">
    <source>
        <dbReference type="ARBA" id="ARBA00011353"/>
    </source>
</evidence>
<feature type="compositionally biased region" description="Low complexity" evidence="17">
    <location>
        <begin position="764"/>
        <end position="776"/>
    </location>
</feature>
<keyword evidence="11" id="KW-0539">Nucleus</keyword>
<dbReference type="FunFam" id="1.10.10.60:FF:000484">
    <property type="entry name" value="Chromatin modification-related protein EAF1"/>
    <property type="match status" value="1"/>
</dbReference>
<dbReference type="InterPro" id="IPR001005">
    <property type="entry name" value="SANT/Myb"/>
</dbReference>
<keyword evidence="9" id="KW-0804">Transcription</keyword>
<keyword evidence="21" id="KW-1185">Reference proteome</keyword>
<feature type="compositionally biased region" description="Low complexity" evidence="17">
    <location>
        <begin position="803"/>
        <end position="823"/>
    </location>
</feature>
<evidence type="ECO:0000256" key="5">
    <source>
        <dbReference type="ARBA" id="ARBA00022763"/>
    </source>
</evidence>
<dbReference type="GO" id="GO:0035267">
    <property type="term" value="C:NuA4 histone acetyltransferase complex"/>
    <property type="evidence" value="ECO:0007669"/>
    <property type="project" value="UniProtKB-ARBA"/>
</dbReference>
<feature type="region of interest" description="Disordered" evidence="17">
    <location>
        <begin position="90"/>
        <end position="151"/>
    </location>
</feature>
<evidence type="ECO:0000259" key="19">
    <source>
        <dbReference type="PROSITE" id="PS51204"/>
    </source>
</evidence>
<name>A0A1B2JBX3_PICPA</name>
<evidence type="ECO:0000256" key="13">
    <source>
        <dbReference type="ARBA" id="ARBA00029670"/>
    </source>
</evidence>
<dbReference type="GO" id="GO:0006281">
    <property type="term" value="P:DNA repair"/>
    <property type="evidence" value="ECO:0007669"/>
    <property type="project" value="UniProtKB-KW"/>
</dbReference>
<feature type="compositionally biased region" description="Basic and acidic residues" evidence="17">
    <location>
        <begin position="12"/>
        <end position="22"/>
    </location>
</feature>
<feature type="compositionally biased region" description="Polar residues" evidence="17">
    <location>
        <begin position="721"/>
        <end position="759"/>
    </location>
</feature>
<feature type="compositionally biased region" description="Polar residues" evidence="17">
    <location>
        <begin position="780"/>
        <end position="802"/>
    </location>
</feature>
<dbReference type="SMR" id="A0A1B2JBX3"/>
<dbReference type="SUPFAM" id="SSF46689">
    <property type="entry name" value="Homeodomain-like"/>
    <property type="match status" value="1"/>
</dbReference>
<feature type="compositionally biased region" description="Polar residues" evidence="17">
    <location>
        <begin position="1"/>
        <end position="11"/>
    </location>
</feature>
<evidence type="ECO:0000313" key="20">
    <source>
        <dbReference type="EMBL" id="ANZ75520.1"/>
    </source>
</evidence>
<evidence type="ECO:0000256" key="10">
    <source>
        <dbReference type="ARBA" id="ARBA00023204"/>
    </source>
</evidence>
<comment type="subunit">
    <text evidence="3">Component of the NuA4 histone acetyltransferase complex.</text>
</comment>
<evidence type="ECO:0000256" key="12">
    <source>
        <dbReference type="ARBA" id="ARBA00025178"/>
    </source>
</evidence>
<feature type="compositionally biased region" description="Polar residues" evidence="17">
    <location>
        <begin position="970"/>
        <end position="982"/>
    </location>
</feature>
<keyword evidence="8" id="KW-0010">Activator</keyword>